<dbReference type="Pfam" id="PF16221">
    <property type="entry name" value="HTH_47"/>
    <property type="match status" value="1"/>
</dbReference>
<gene>
    <name evidence="4" type="ORF">ACFPXP_17640</name>
</gene>
<dbReference type="Gene3D" id="3.50.30.90">
    <property type="match status" value="1"/>
</dbReference>
<dbReference type="Pfam" id="PF16254">
    <property type="entry name" value="DUF4910"/>
    <property type="match status" value="1"/>
</dbReference>
<name>A0ABW1ITR6_9BACL</name>
<dbReference type="Gene3D" id="3.40.630.10">
    <property type="entry name" value="Zn peptidases"/>
    <property type="match status" value="1"/>
</dbReference>
<evidence type="ECO:0000313" key="5">
    <source>
        <dbReference type="Proteomes" id="UP001596250"/>
    </source>
</evidence>
<dbReference type="SUPFAM" id="SSF53187">
    <property type="entry name" value="Zn-dependent exopeptidases"/>
    <property type="match status" value="1"/>
</dbReference>
<sequence length="461" mass="52776">MIETDTARSLQNLFDLDQLESMEHLFDRLFPLCRSITGPGLRETLQILTEFIPLQIFGVPTGEQVYDWKVPKEWRIYGARLTAPDGEVIADFTQHNLHVLNYSVPVDETLELEQLQTHLHSLPQLPDAIPYVTSYYKERWGFCIPHSVREQLKPGKYHAKIDSELVDGELNYAHAILPGESSEEILISTYVCHPSMANNELSGPLTAAGLYQRLKKWNKRRFTYRFVFVPETIGSIAYLHRFGQELKQNLYSGLVVTCVGGHESLSFKHSRREDAPIDQMISHLAQNNSLELRERPFTPNYGSDERQYGSPGFNLPVGQISRKLDGGYKEYHTSLDNKENMPLNTLLDSVDQLETILKALEFDGYYVNQSPYGEVKLDRHGLYPDMNSHQTRSKSNNEVIDSRQQLNRILTILNYCDGEHRMLEIAEKCKCSVIDLIPIVQLLLDKGLLKGPYSMKRGLDS</sequence>
<keyword evidence="5" id="KW-1185">Reference proteome</keyword>
<dbReference type="InterPro" id="IPR032589">
    <property type="entry name" value="DUF4910"/>
</dbReference>
<feature type="domain" description="DUF2172" evidence="1">
    <location>
        <begin position="73"/>
        <end position="164"/>
    </location>
</feature>
<dbReference type="InterPro" id="IPR012353">
    <property type="entry name" value="UCP015244"/>
</dbReference>
<evidence type="ECO:0000259" key="3">
    <source>
        <dbReference type="Pfam" id="PF16254"/>
    </source>
</evidence>
<dbReference type="InterPro" id="IPR036388">
    <property type="entry name" value="WH-like_DNA-bd_sf"/>
</dbReference>
<dbReference type="Gene3D" id="1.10.10.10">
    <property type="entry name" value="Winged helix-like DNA-binding domain superfamily/Winged helix DNA-binding domain"/>
    <property type="match status" value="1"/>
</dbReference>
<reference evidence="5" key="1">
    <citation type="journal article" date="2019" name="Int. J. Syst. Evol. Microbiol.">
        <title>The Global Catalogue of Microorganisms (GCM) 10K type strain sequencing project: providing services to taxonomists for standard genome sequencing and annotation.</title>
        <authorList>
            <consortium name="The Broad Institute Genomics Platform"/>
            <consortium name="The Broad Institute Genome Sequencing Center for Infectious Disease"/>
            <person name="Wu L."/>
            <person name="Ma J."/>
        </authorList>
    </citation>
    <scope>NUCLEOTIDE SEQUENCE [LARGE SCALE GENOMIC DNA]</scope>
    <source>
        <strain evidence="5">CCM 8749</strain>
    </source>
</reference>
<evidence type="ECO:0000259" key="1">
    <source>
        <dbReference type="Pfam" id="PF09940"/>
    </source>
</evidence>
<evidence type="ECO:0000259" key="2">
    <source>
        <dbReference type="Pfam" id="PF16221"/>
    </source>
</evidence>
<accession>A0ABW1ITR6</accession>
<comment type="caution">
    <text evidence="4">The sequence shown here is derived from an EMBL/GenBank/DDBJ whole genome shotgun (WGS) entry which is preliminary data.</text>
</comment>
<protein>
    <submittedName>
        <fullName evidence="4">DUF4910 domain-containing protein</fullName>
    </submittedName>
</protein>
<dbReference type="Proteomes" id="UP001596250">
    <property type="component" value="Unassembled WGS sequence"/>
</dbReference>
<organism evidence="4 5">
    <name type="scientific">Marinicrinis lubricantis</name>
    <dbReference type="NCBI Taxonomy" id="2086470"/>
    <lineage>
        <taxon>Bacteria</taxon>
        <taxon>Bacillati</taxon>
        <taxon>Bacillota</taxon>
        <taxon>Bacilli</taxon>
        <taxon>Bacillales</taxon>
        <taxon>Paenibacillaceae</taxon>
    </lineage>
</organism>
<feature type="domain" description="DUF4910" evidence="3">
    <location>
        <begin position="25"/>
        <end position="361"/>
    </location>
</feature>
<dbReference type="PIRSF" id="PIRSF015244">
    <property type="entry name" value="UCP015244"/>
    <property type="match status" value="1"/>
</dbReference>
<feature type="domain" description="UCP01524 winged helix-turn-helix" evidence="2">
    <location>
        <begin position="366"/>
        <end position="450"/>
    </location>
</feature>
<dbReference type="Pfam" id="PF09940">
    <property type="entry name" value="DUF2172"/>
    <property type="match status" value="1"/>
</dbReference>
<dbReference type="EMBL" id="JBHSQV010000178">
    <property type="protein sequence ID" value="MFC5988228.1"/>
    <property type="molecule type" value="Genomic_DNA"/>
</dbReference>
<dbReference type="RefSeq" id="WP_379895689.1">
    <property type="nucleotide sequence ID" value="NZ_CBCSCT010000017.1"/>
</dbReference>
<proteinExistence type="predicted"/>
<dbReference type="InterPro" id="IPR032610">
    <property type="entry name" value="DUF2172"/>
</dbReference>
<evidence type="ECO:0000313" key="4">
    <source>
        <dbReference type="EMBL" id="MFC5988228.1"/>
    </source>
</evidence>
<dbReference type="InterPro" id="IPR032622">
    <property type="entry name" value="UCP01524_HTH"/>
</dbReference>